<dbReference type="InterPro" id="IPR011042">
    <property type="entry name" value="6-blade_b-propeller_TolB-like"/>
</dbReference>
<feature type="signal peptide" evidence="2">
    <location>
        <begin position="1"/>
        <end position="26"/>
    </location>
</feature>
<dbReference type="NCBIfam" id="NF033206">
    <property type="entry name" value="ScyE_fam"/>
    <property type="match status" value="1"/>
</dbReference>
<evidence type="ECO:0000256" key="2">
    <source>
        <dbReference type="SAM" id="SignalP"/>
    </source>
</evidence>
<feature type="compositionally biased region" description="Basic residues" evidence="1">
    <location>
        <begin position="397"/>
        <end position="407"/>
    </location>
</feature>
<evidence type="ECO:0000256" key="1">
    <source>
        <dbReference type="SAM" id="MobiDB-lite"/>
    </source>
</evidence>
<reference evidence="3 4" key="1">
    <citation type="submission" date="2019-08" db="EMBL/GenBank/DDBJ databases">
        <title>Arthrobacter sp. nov., isolated from plateau pika and Tibetan wild ass.</title>
        <authorList>
            <person name="Ge Y."/>
        </authorList>
    </citation>
    <scope>NUCLEOTIDE SEQUENCE [LARGE SCALE GENOMIC DNA]</scope>
    <source>
        <strain evidence="3 4">785</strain>
    </source>
</reference>
<keyword evidence="2" id="KW-0732">Signal</keyword>
<dbReference type="EMBL" id="VTFX01000004">
    <property type="protein sequence ID" value="KAD3633114.1"/>
    <property type="molecule type" value="Genomic_DNA"/>
</dbReference>
<comment type="caution">
    <text evidence="3">The sequence shown here is derived from an EMBL/GenBank/DDBJ whole genome shotgun (WGS) entry which is preliminary data.</text>
</comment>
<name>A0A5N6MHB2_9MICC</name>
<feature type="region of interest" description="Disordered" evidence="1">
    <location>
        <begin position="359"/>
        <end position="421"/>
    </location>
</feature>
<organism evidence="3 4">
    <name type="scientific">Arthrobacter yangruifuii</name>
    <dbReference type="NCBI Taxonomy" id="2606616"/>
    <lineage>
        <taxon>Bacteria</taxon>
        <taxon>Bacillati</taxon>
        <taxon>Actinomycetota</taxon>
        <taxon>Actinomycetes</taxon>
        <taxon>Micrococcales</taxon>
        <taxon>Micrococcaceae</taxon>
        <taxon>Arthrobacter</taxon>
    </lineage>
</organism>
<feature type="compositionally biased region" description="Pro residues" evidence="1">
    <location>
        <begin position="372"/>
        <end position="382"/>
    </location>
</feature>
<dbReference type="InterPro" id="IPR048031">
    <property type="entry name" value="ScyD/ScyE-like"/>
</dbReference>
<dbReference type="Gene3D" id="2.120.10.30">
    <property type="entry name" value="TolB, C-terminal domain"/>
    <property type="match status" value="1"/>
</dbReference>
<dbReference type="SUPFAM" id="SSF63829">
    <property type="entry name" value="Calcium-dependent phosphotriesterase"/>
    <property type="match status" value="1"/>
</dbReference>
<gene>
    <name evidence="3" type="ORF">GD627_09800</name>
</gene>
<evidence type="ECO:0000313" key="3">
    <source>
        <dbReference type="EMBL" id="KAD3633114.1"/>
    </source>
</evidence>
<keyword evidence="4" id="KW-1185">Reference proteome</keyword>
<dbReference type="Proteomes" id="UP000326852">
    <property type="component" value="Unassembled WGS sequence"/>
</dbReference>
<feature type="chain" id="PRO_5025058245" evidence="2">
    <location>
        <begin position="27"/>
        <end position="421"/>
    </location>
</feature>
<dbReference type="RefSeq" id="WP_152272331.1">
    <property type="nucleotide sequence ID" value="NZ_VTFX01000004.1"/>
</dbReference>
<proteinExistence type="predicted"/>
<feature type="region of interest" description="Disordered" evidence="1">
    <location>
        <begin position="23"/>
        <end position="43"/>
    </location>
</feature>
<accession>A0A5N6MHB2</accession>
<protein>
    <submittedName>
        <fullName evidence="3">ScyD/ScyE family protein</fullName>
    </submittedName>
</protein>
<evidence type="ECO:0000313" key="4">
    <source>
        <dbReference type="Proteomes" id="UP000326852"/>
    </source>
</evidence>
<sequence>MKKSSPALAVLAAAAALGLMASPASAGGRHHPPSPPPVPAAGEVTTVAGGLAGPLSFAVGRGGTIDVAQSFAGIVSRVTNGGGTELLAAAPQDQPYGTASVSRTRGTTYFSVSAGQDSRDPATNIGLLQSVDRNGTVRTVADIAGYEYAANPDGINTYGFEEAVPADCAAQLPEGIQPAPYTGLRDSNPVASLPGRNGIVVADAGMNALVLAGYDGSVSTVAVLPPIPFTFPAGLGFPECIGGLTYQAEPVPTDVERGPDGALYVTSLPGAFDAGAPGSVYRINPVTGTPELVASGFVGATGLAVNDNGDIFVAELFGNRISVVPAGTGTPQLFLEVNQPAALELRGDSLYASVDVLAGGAPQEPGAEEPPVTEPPAEPAPPASSIIRIELDDNCRGYHHHHRGGHHGHADNGGLNDGSED</sequence>
<dbReference type="AlphaFoldDB" id="A0A5N6MHB2"/>